<dbReference type="STRING" id="34508.A0A4U5LUE8"/>
<evidence type="ECO:0000256" key="1">
    <source>
        <dbReference type="ARBA" id="ARBA00007261"/>
    </source>
</evidence>
<evidence type="ECO:0000256" key="6">
    <source>
        <dbReference type="ARBA" id="ARBA00023049"/>
    </source>
</evidence>
<keyword evidence="4" id="KW-0378">Hydrolase</keyword>
<keyword evidence="5" id="KW-0862">Zinc</keyword>
<keyword evidence="3" id="KW-0479">Metal-binding</keyword>
<evidence type="ECO:0000313" key="8">
    <source>
        <dbReference type="EMBL" id="TKR59728.1"/>
    </source>
</evidence>
<accession>A0A4U5LUE8</accession>
<name>A0A4U5LUE8_STECR</name>
<feature type="domain" description="Peptidase M16 N-terminal" evidence="7">
    <location>
        <begin position="5"/>
        <end position="93"/>
    </location>
</feature>
<dbReference type="Gene3D" id="3.30.830.10">
    <property type="entry name" value="Metalloenzyme, LuxS/M16 peptidase-like"/>
    <property type="match status" value="1"/>
</dbReference>
<dbReference type="Pfam" id="PF00675">
    <property type="entry name" value="Peptidase_M16"/>
    <property type="match status" value="1"/>
</dbReference>
<dbReference type="InterPro" id="IPR011249">
    <property type="entry name" value="Metalloenz_LuxS/M16"/>
</dbReference>
<dbReference type="GO" id="GO:0006508">
    <property type="term" value="P:proteolysis"/>
    <property type="evidence" value="ECO:0007669"/>
    <property type="project" value="UniProtKB-KW"/>
</dbReference>
<gene>
    <name evidence="8" type="ORF">L596_029360</name>
</gene>
<comment type="similarity">
    <text evidence="1">Belongs to the peptidase M16 family.</text>
</comment>
<organism evidence="8 9">
    <name type="scientific">Steinernema carpocapsae</name>
    <name type="common">Entomopathogenic nematode</name>
    <dbReference type="NCBI Taxonomy" id="34508"/>
    <lineage>
        <taxon>Eukaryota</taxon>
        <taxon>Metazoa</taxon>
        <taxon>Ecdysozoa</taxon>
        <taxon>Nematoda</taxon>
        <taxon>Chromadorea</taxon>
        <taxon>Rhabditida</taxon>
        <taxon>Tylenchina</taxon>
        <taxon>Panagrolaimomorpha</taxon>
        <taxon>Strongyloidoidea</taxon>
        <taxon>Steinernematidae</taxon>
        <taxon>Steinernema</taxon>
    </lineage>
</organism>
<evidence type="ECO:0000256" key="3">
    <source>
        <dbReference type="ARBA" id="ARBA00022723"/>
    </source>
</evidence>
<protein>
    <recommendedName>
        <fullName evidence="7">Peptidase M16 N-terminal domain-containing protein</fullName>
    </recommendedName>
</protein>
<dbReference type="GO" id="GO:0046872">
    <property type="term" value="F:metal ion binding"/>
    <property type="evidence" value="ECO:0007669"/>
    <property type="project" value="UniProtKB-KW"/>
</dbReference>
<reference evidence="8 9" key="1">
    <citation type="journal article" date="2015" name="Genome Biol.">
        <title>Comparative genomics of Steinernema reveals deeply conserved gene regulatory networks.</title>
        <authorList>
            <person name="Dillman A.R."/>
            <person name="Macchietto M."/>
            <person name="Porter C.F."/>
            <person name="Rogers A."/>
            <person name="Williams B."/>
            <person name="Antoshechkin I."/>
            <person name="Lee M.M."/>
            <person name="Goodwin Z."/>
            <person name="Lu X."/>
            <person name="Lewis E.E."/>
            <person name="Goodrich-Blair H."/>
            <person name="Stock S.P."/>
            <person name="Adams B.J."/>
            <person name="Sternberg P.W."/>
            <person name="Mortazavi A."/>
        </authorList>
    </citation>
    <scope>NUCLEOTIDE SEQUENCE [LARGE SCALE GENOMIC DNA]</scope>
    <source>
        <strain evidence="8 9">ALL</strain>
    </source>
</reference>
<evidence type="ECO:0000256" key="2">
    <source>
        <dbReference type="ARBA" id="ARBA00022670"/>
    </source>
</evidence>
<dbReference type="Proteomes" id="UP000298663">
    <property type="component" value="Unassembled WGS sequence"/>
</dbReference>
<sequence length="135" mass="15661">MRHLVSDHKGKKSAPAMSLKVDSMMDPDHCQGLAHFCEHMVFTGVTKKYVIENDYLRFVKQSNGIRNASTHKDCTNYLDKMPQDKYVADLDSKRDYEKILELDDRKVAASSEERQKLVVRIRPNTKFQRDVEVLS</sequence>
<keyword evidence="9" id="KW-1185">Reference proteome</keyword>
<dbReference type="InterPro" id="IPR011765">
    <property type="entry name" value="Pept_M16_N"/>
</dbReference>
<dbReference type="SUPFAM" id="SSF63411">
    <property type="entry name" value="LuxS/MPP-like metallohydrolase"/>
    <property type="match status" value="1"/>
</dbReference>
<evidence type="ECO:0000259" key="7">
    <source>
        <dbReference type="Pfam" id="PF00675"/>
    </source>
</evidence>
<keyword evidence="6" id="KW-0482">Metalloprotease</keyword>
<reference evidence="8 9" key="2">
    <citation type="journal article" date="2019" name="G3 (Bethesda)">
        <title>Hybrid Assembly of the Genome of the Entomopathogenic Nematode Steinernema carpocapsae Identifies the X-Chromosome.</title>
        <authorList>
            <person name="Serra L."/>
            <person name="Macchietto M."/>
            <person name="Macias-Munoz A."/>
            <person name="McGill C.J."/>
            <person name="Rodriguez I.M."/>
            <person name="Rodriguez B."/>
            <person name="Murad R."/>
            <person name="Mortazavi A."/>
        </authorList>
    </citation>
    <scope>NUCLEOTIDE SEQUENCE [LARGE SCALE GENOMIC DNA]</scope>
    <source>
        <strain evidence="8 9">ALL</strain>
    </source>
</reference>
<evidence type="ECO:0000256" key="5">
    <source>
        <dbReference type="ARBA" id="ARBA00022833"/>
    </source>
</evidence>
<dbReference type="AlphaFoldDB" id="A0A4U5LUE8"/>
<comment type="caution">
    <text evidence="8">The sequence shown here is derived from an EMBL/GenBank/DDBJ whole genome shotgun (WGS) entry which is preliminary data.</text>
</comment>
<dbReference type="OrthoDB" id="952271at2759"/>
<proteinExistence type="inferred from homology"/>
<dbReference type="PANTHER" id="PTHR43690">
    <property type="entry name" value="NARDILYSIN"/>
    <property type="match status" value="1"/>
</dbReference>
<dbReference type="PANTHER" id="PTHR43690:SF18">
    <property type="entry name" value="INSULIN-DEGRADING ENZYME-RELATED"/>
    <property type="match status" value="1"/>
</dbReference>
<evidence type="ECO:0000313" key="9">
    <source>
        <dbReference type="Proteomes" id="UP000298663"/>
    </source>
</evidence>
<keyword evidence="2" id="KW-0645">Protease</keyword>
<dbReference type="InterPro" id="IPR050626">
    <property type="entry name" value="Peptidase_M16"/>
</dbReference>
<evidence type="ECO:0000256" key="4">
    <source>
        <dbReference type="ARBA" id="ARBA00022801"/>
    </source>
</evidence>
<dbReference type="GO" id="GO:0008237">
    <property type="term" value="F:metallopeptidase activity"/>
    <property type="evidence" value="ECO:0007669"/>
    <property type="project" value="UniProtKB-KW"/>
</dbReference>
<dbReference type="EMBL" id="AZBU02000012">
    <property type="protein sequence ID" value="TKR59728.1"/>
    <property type="molecule type" value="Genomic_DNA"/>
</dbReference>